<comment type="caution">
    <text evidence="2">The sequence shown here is derived from an EMBL/GenBank/DDBJ whole genome shotgun (WGS) entry which is preliminary data.</text>
</comment>
<dbReference type="OrthoDB" id="117836at2"/>
<dbReference type="AlphaFoldDB" id="A0A372IM48"/>
<dbReference type="RefSeq" id="WP_117299897.1">
    <property type="nucleotide sequence ID" value="NZ_QVQT02000004.1"/>
</dbReference>
<accession>A0A372IM48</accession>
<protein>
    <recommendedName>
        <fullName evidence="4">Zinc ribbon domain-containing protein</fullName>
    </recommendedName>
</protein>
<feature type="transmembrane region" description="Helical" evidence="1">
    <location>
        <begin position="108"/>
        <end position="127"/>
    </location>
</feature>
<keyword evidence="1" id="KW-0472">Membrane</keyword>
<proteinExistence type="predicted"/>
<organism evidence="2 3">
    <name type="scientific">Paracidobacterium acidisoli</name>
    <dbReference type="NCBI Taxonomy" id="2303751"/>
    <lineage>
        <taxon>Bacteria</taxon>
        <taxon>Pseudomonadati</taxon>
        <taxon>Acidobacteriota</taxon>
        <taxon>Terriglobia</taxon>
        <taxon>Terriglobales</taxon>
        <taxon>Acidobacteriaceae</taxon>
        <taxon>Paracidobacterium</taxon>
    </lineage>
</organism>
<feature type="transmembrane region" description="Helical" evidence="1">
    <location>
        <begin position="191"/>
        <end position="219"/>
    </location>
</feature>
<dbReference type="Proteomes" id="UP000264702">
    <property type="component" value="Unassembled WGS sequence"/>
</dbReference>
<sequence length="228" mass="23973">MEAVCHRCGGSLVDSGIFCPHCGAPQLRVQEGDEADLQQPAAVQRSGTRDRHKVSWKPAITSALLLAVPLGLISGLVGFSIFLLLAGGFAAVALYRRNCPSALADGQVGWRIGAVAGLLTSFIAALMEAGDLVIHRYFLHNAGKIDQQFQTMAQQVADSALKSGSEGAPQAAELLHHWVAFWLSPDGHAAIQLLTVAIVSFGTVLFAAAGGALGARILAARERTRRAV</sequence>
<keyword evidence="1" id="KW-0812">Transmembrane</keyword>
<keyword evidence="3" id="KW-1185">Reference proteome</keyword>
<evidence type="ECO:0000256" key="1">
    <source>
        <dbReference type="SAM" id="Phobius"/>
    </source>
</evidence>
<feature type="transmembrane region" description="Helical" evidence="1">
    <location>
        <begin position="79"/>
        <end position="96"/>
    </location>
</feature>
<keyword evidence="1" id="KW-1133">Transmembrane helix</keyword>
<evidence type="ECO:0008006" key="4">
    <source>
        <dbReference type="Google" id="ProtNLM"/>
    </source>
</evidence>
<reference evidence="2 3" key="1">
    <citation type="submission" date="2018-08" db="EMBL/GenBank/DDBJ databases">
        <title>Acidipila sp. 4G-K13, an acidobacterium isolated from forest soil.</title>
        <authorList>
            <person name="Gao Z.-H."/>
            <person name="Qiu L.-H."/>
        </authorList>
    </citation>
    <scope>NUCLEOTIDE SEQUENCE [LARGE SCALE GENOMIC DNA]</scope>
    <source>
        <strain evidence="2 3">4G-K13</strain>
    </source>
</reference>
<gene>
    <name evidence="2" type="ORF">D0Y96_11190</name>
</gene>
<evidence type="ECO:0000313" key="3">
    <source>
        <dbReference type="Proteomes" id="UP000264702"/>
    </source>
</evidence>
<dbReference type="EMBL" id="QVQT01000004">
    <property type="protein sequence ID" value="RFU15996.1"/>
    <property type="molecule type" value="Genomic_DNA"/>
</dbReference>
<evidence type="ECO:0000313" key="2">
    <source>
        <dbReference type="EMBL" id="RFU15996.1"/>
    </source>
</evidence>
<name>A0A372IM48_9BACT</name>